<evidence type="ECO:0008006" key="5">
    <source>
        <dbReference type="Google" id="ProtNLM"/>
    </source>
</evidence>
<protein>
    <recommendedName>
        <fullName evidence="5">SHSP domain-containing protein</fullName>
    </recommendedName>
</protein>
<feature type="compositionally biased region" description="Acidic residues" evidence="1">
    <location>
        <begin position="74"/>
        <end position="88"/>
    </location>
</feature>
<evidence type="ECO:0000313" key="4">
    <source>
        <dbReference type="Proteomes" id="UP001431209"/>
    </source>
</evidence>
<reference evidence="3 4" key="1">
    <citation type="submission" date="2024-03" db="EMBL/GenBank/DDBJ databases">
        <title>The Acrasis kona genome and developmental transcriptomes reveal deep origins of eukaryotic multicellular pathways.</title>
        <authorList>
            <person name="Sheikh S."/>
            <person name="Fu C.-J."/>
            <person name="Brown M.W."/>
            <person name="Baldauf S.L."/>
        </authorList>
    </citation>
    <scope>NUCLEOTIDE SEQUENCE [LARGE SCALE GENOMIC DNA]</scope>
    <source>
        <strain evidence="3 4">ATCC MYA-3509</strain>
    </source>
</reference>
<dbReference type="EMBL" id="JAOPGA020001859">
    <property type="protein sequence ID" value="KAL0491756.1"/>
    <property type="molecule type" value="Genomic_DNA"/>
</dbReference>
<feature type="compositionally biased region" description="Acidic residues" evidence="1">
    <location>
        <begin position="49"/>
        <end position="66"/>
    </location>
</feature>
<gene>
    <name evidence="3" type="ORF">AKO1_000609</name>
    <name evidence="2" type="ORF">AKO1_010562</name>
</gene>
<keyword evidence="4" id="KW-1185">Reference proteome</keyword>
<evidence type="ECO:0000313" key="3">
    <source>
        <dbReference type="EMBL" id="KAL0491756.1"/>
    </source>
</evidence>
<feature type="compositionally biased region" description="Basic and acidic residues" evidence="1">
    <location>
        <begin position="28"/>
        <end position="41"/>
    </location>
</feature>
<evidence type="ECO:0000256" key="1">
    <source>
        <dbReference type="SAM" id="MobiDB-lite"/>
    </source>
</evidence>
<proteinExistence type="predicted"/>
<feature type="region of interest" description="Disordered" evidence="1">
    <location>
        <begin position="1"/>
        <end position="102"/>
    </location>
</feature>
<dbReference type="EMBL" id="JAOPGA020001574">
    <property type="protein sequence ID" value="KAL0489609.1"/>
    <property type="molecule type" value="Genomic_DNA"/>
</dbReference>
<feature type="region of interest" description="Disordered" evidence="1">
    <location>
        <begin position="271"/>
        <end position="311"/>
    </location>
</feature>
<dbReference type="Proteomes" id="UP001431209">
    <property type="component" value="Unassembled WGS sequence"/>
</dbReference>
<feature type="compositionally biased region" description="Basic residues" evidence="1">
    <location>
        <begin position="1"/>
        <end position="11"/>
    </location>
</feature>
<feature type="compositionally biased region" description="Basic and acidic residues" evidence="1">
    <location>
        <begin position="271"/>
        <end position="282"/>
    </location>
</feature>
<name>A0AAW2ZPI7_9EUKA</name>
<dbReference type="AlphaFoldDB" id="A0AAW2ZPI7"/>
<evidence type="ECO:0000313" key="2">
    <source>
        <dbReference type="EMBL" id="KAL0489609.1"/>
    </source>
</evidence>
<comment type="caution">
    <text evidence="3">The sequence shown here is derived from an EMBL/GenBank/DDBJ whole genome shotgun (WGS) entry which is preliminary data.</text>
</comment>
<accession>A0AAW2ZPI7</accession>
<sequence>MANHKRIKKVRKETEAQRLAKLQRKKASLKEEKIQKQEEKVVPVATNGDESEQDESEQEEQNEQEVDTTNNTSDNDESDEDEQQDDEKEQGSKKDNKDDDDYFDVNELEDMVRQFDDPSSVPEPEKIVIKYTKEELPENDEDLIVVDEHSKKHKAPPMTFFIHIVNGFIKMTFFFHKVPEQFIRFDAEADHFVVDSLDASKKLYLKRKYPNLVQVDPHQAKAEIKANGILTVFLPITHMPQKLYDKESKIIQEKRAARTIKFDPPPMKKVAMEAEIKSQKKSEAKKRRRETEAYFSSGQDIKSVRKKQKTK</sequence>
<organism evidence="3 4">
    <name type="scientific">Acrasis kona</name>
    <dbReference type="NCBI Taxonomy" id="1008807"/>
    <lineage>
        <taxon>Eukaryota</taxon>
        <taxon>Discoba</taxon>
        <taxon>Heterolobosea</taxon>
        <taxon>Tetramitia</taxon>
        <taxon>Eutetramitia</taxon>
        <taxon>Acrasidae</taxon>
        <taxon>Acrasis</taxon>
    </lineage>
</organism>